<keyword evidence="2" id="KW-1185">Reference proteome</keyword>
<sequence length="348" mass="41756">MKVYKYRGVESDIFKRDLKTFKKNQFFAPKFEMLNDPFEANFKENLSNLFDLLNSFVSIGIKELKQQLQEVIDYKHKLGILSLSKTCYSEQMWAYYASSHKGYCIEYDLEKLKVKTKDSDYSNQLEISYTDDIPTLGIEDLDNNLMLQKMYGIKKEKWKHEQEIRLIFNSSSLKNHHESAITGVYFGYLASKRLIEVFKEAFKDRDIKFYQITVNTHKNQLEEKLHFEFQKQRKFDISKYDFEILKYQNSTSLDNYYIYLKDTLNKNDLKKFVFAFRERFCYKPNNINIFNTDKISDLIGVYPLKGADYIRYADAFIAAAYFSPEDFIHEYPYKDFYYKEQLDEISKF</sequence>
<dbReference type="EMBL" id="QPIW01000004">
    <property type="protein sequence ID" value="RDB06536.1"/>
    <property type="molecule type" value="Genomic_DNA"/>
</dbReference>
<dbReference type="Pfam" id="PF11185">
    <property type="entry name" value="DUF2971"/>
    <property type="match status" value="1"/>
</dbReference>
<evidence type="ECO:0000313" key="2">
    <source>
        <dbReference type="Proteomes" id="UP000253141"/>
    </source>
</evidence>
<reference evidence="1 2" key="1">
    <citation type="submission" date="2018-07" db="EMBL/GenBank/DDBJ databases">
        <title>Genome analysis of Runella aurantiaca.</title>
        <authorList>
            <person name="Yang X."/>
        </authorList>
    </citation>
    <scope>NUCLEOTIDE SEQUENCE [LARGE SCALE GENOMIC DNA]</scope>
    <source>
        <strain evidence="1 2">YX9</strain>
    </source>
</reference>
<organism evidence="1 2">
    <name type="scientific">Runella aurantiaca</name>
    <dbReference type="NCBI Taxonomy" id="2282308"/>
    <lineage>
        <taxon>Bacteria</taxon>
        <taxon>Pseudomonadati</taxon>
        <taxon>Bacteroidota</taxon>
        <taxon>Cytophagia</taxon>
        <taxon>Cytophagales</taxon>
        <taxon>Spirosomataceae</taxon>
        <taxon>Runella</taxon>
    </lineage>
</organism>
<dbReference type="RefSeq" id="WP_114460437.1">
    <property type="nucleotide sequence ID" value="NZ_QPIW01000004.1"/>
</dbReference>
<dbReference type="OrthoDB" id="190848at2"/>
<dbReference type="Proteomes" id="UP000253141">
    <property type="component" value="Unassembled WGS sequence"/>
</dbReference>
<comment type="caution">
    <text evidence="1">The sequence shown here is derived from an EMBL/GenBank/DDBJ whole genome shotgun (WGS) entry which is preliminary data.</text>
</comment>
<dbReference type="InterPro" id="IPR021352">
    <property type="entry name" value="DUF2971"/>
</dbReference>
<evidence type="ECO:0000313" key="1">
    <source>
        <dbReference type="EMBL" id="RDB06536.1"/>
    </source>
</evidence>
<proteinExistence type="predicted"/>
<name>A0A369IIR2_9BACT</name>
<accession>A0A369IIR2</accession>
<protein>
    <submittedName>
        <fullName evidence="1">DUF2971 domain-containing protein</fullName>
    </submittedName>
</protein>
<dbReference type="AlphaFoldDB" id="A0A369IIR2"/>
<gene>
    <name evidence="1" type="ORF">DVG78_07265</name>
</gene>